<feature type="compositionally biased region" description="Acidic residues" evidence="1">
    <location>
        <begin position="120"/>
        <end position="129"/>
    </location>
</feature>
<comment type="caution">
    <text evidence="3">The sequence shown here is derived from an EMBL/GenBank/DDBJ whole genome shotgun (WGS) entry which is preliminary data.</text>
</comment>
<dbReference type="InterPro" id="IPR012989">
    <property type="entry name" value="SEP_domain"/>
</dbReference>
<gene>
    <name evidence="3" type="ORF">RFH988_LOCUS23579</name>
</gene>
<dbReference type="GO" id="GO:0043161">
    <property type="term" value="P:proteasome-mediated ubiquitin-dependent protein catabolic process"/>
    <property type="evidence" value="ECO:0007669"/>
    <property type="project" value="TreeGrafter"/>
</dbReference>
<dbReference type="CDD" id="cd14348">
    <property type="entry name" value="UBA_p47"/>
    <property type="match status" value="1"/>
</dbReference>
<evidence type="ECO:0000259" key="2">
    <source>
        <dbReference type="PROSITE" id="PS51399"/>
    </source>
</evidence>
<dbReference type="InterPro" id="IPR036241">
    <property type="entry name" value="NSFL1C_SEP_dom_sf"/>
</dbReference>
<dbReference type="InterPro" id="IPR009060">
    <property type="entry name" value="UBA-like_sf"/>
</dbReference>
<dbReference type="InterPro" id="IPR001012">
    <property type="entry name" value="UBX_dom"/>
</dbReference>
<accession>A0A814V478</accession>
<dbReference type="PANTHER" id="PTHR23333:SF20">
    <property type="entry name" value="NSFL1 COFACTOR P47"/>
    <property type="match status" value="1"/>
</dbReference>
<proteinExistence type="predicted"/>
<feature type="compositionally biased region" description="Polar residues" evidence="1">
    <location>
        <begin position="65"/>
        <end position="76"/>
    </location>
</feature>
<dbReference type="GO" id="GO:0031468">
    <property type="term" value="P:nuclear membrane reassembly"/>
    <property type="evidence" value="ECO:0007669"/>
    <property type="project" value="TreeGrafter"/>
</dbReference>
<dbReference type="SUPFAM" id="SSF102848">
    <property type="entry name" value="NSFL1 (p97 ATPase) cofactor p47, SEP domain"/>
    <property type="match status" value="1"/>
</dbReference>
<dbReference type="GO" id="GO:0000045">
    <property type="term" value="P:autophagosome assembly"/>
    <property type="evidence" value="ECO:0007669"/>
    <property type="project" value="TreeGrafter"/>
</dbReference>
<dbReference type="GO" id="GO:0007030">
    <property type="term" value="P:Golgi organization"/>
    <property type="evidence" value="ECO:0007669"/>
    <property type="project" value="TreeGrafter"/>
</dbReference>
<dbReference type="GO" id="GO:0043130">
    <property type="term" value="F:ubiquitin binding"/>
    <property type="evidence" value="ECO:0007669"/>
    <property type="project" value="TreeGrafter"/>
</dbReference>
<dbReference type="GO" id="GO:0061025">
    <property type="term" value="P:membrane fusion"/>
    <property type="evidence" value="ECO:0007669"/>
    <property type="project" value="TreeGrafter"/>
</dbReference>
<dbReference type="Gene3D" id="3.10.20.90">
    <property type="entry name" value="Phosphatidylinositol 3-kinase Catalytic Subunit, Chain A, domain 1"/>
    <property type="match status" value="1"/>
</dbReference>
<dbReference type="AlphaFoldDB" id="A0A814V478"/>
<dbReference type="OrthoDB" id="25887at2759"/>
<organism evidence="3 4">
    <name type="scientific">Rotaria sordida</name>
    <dbReference type="NCBI Taxonomy" id="392033"/>
    <lineage>
        <taxon>Eukaryota</taxon>
        <taxon>Metazoa</taxon>
        <taxon>Spiralia</taxon>
        <taxon>Gnathifera</taxon>
        <taxon>Rotifera</taxon>
        <taxon>Eurotatoria</taxon>
        <taxon>Bdelloidea</taxon>
        <taxon>Philodinida</taxon>
        <taxon>Philodinidae</taxon>
        <taxon>Rotaria</taxon>
    </lineage>
</organism>
<dbReference type="GO" id="GO:0005829">
    <property type="term" value="C:cytosol"/>
    <property type="evidence" value="ECO:0007669"/>
    <property type="project" value="TreeGrafter"/>
</dbReference>
<feature type="region of interest" description="Disordered" evidence="1">
    <location>
        <begin position="48"/>
        <end position="76"/>
    </location>
</feature>
<dbReference type="EMBL" id="CAJNOO010001645">
    <property type="protein sequence ID" value="CAF1182339.1"/>
    <property type="molecule type" value="Genomic_DNA"/>
</dbReference>
<dbReference type="Gene3D" id="1.10.8.10">
    <property type="entry name" value="DNA helicase RuvA subunit, C-terminal domain"/>
    <property type="match status" value="1"/>
</dbReference>
<feature type="compositionally biased region" description="Low complexity" evidence="1">
    <location>
        <begin position="211"/>
        <end position="222"/>
    </location>
</feature>
<dbReference type="PANTHER" id="PTHR23333">
    <property type="entry name" value="UBX DOMAIN CONTAINING PROTEIN"/>
    <property type="match status" value="1"/>
</dbReference>
<sequence length="428" mass="47200">MSSINKDELISNFIAITQCSSELAAEYLEAAQWNEQAALNFFLESNDSVPSTQTTSSSANTNQNIPSENTVSSTTNDNELEEDLLQSALEDSLRLNPSVVIPKRVNSHKSIISSKINTFNDDDNDESDDQGQAFYVGGSEHSGQQILGPPKKKDNDKQVTDLFEAARKQGATEVDDNKFNSSSHTKTEKPFAGVGYSLGDDNTPPHTQGQSSSSSSSEAASSNQAEDLPIRFYSNGFTVGDGELRKFEDNREFIDHLKRGEVPPELRNLNNRGRQVEVRLEDHHSEEYKRVAPTFKPFGGSGNTVGFSGPGQILLKSSTASSVNTTLNSLDGNNLEKLAEKYLKTSSSSSTTIRLRLPDISMPICIKIDLNRTLADIRKFLTENVQSLQSNTFEFMEPPSTKIKRDDEKRKISDTKLSNSTLVVRRIA</sequence>
<dbReference type="SMART" id="SM00553">
    <property type="entry name" value="SEP"/>
    <property type="match status" value="1"/>
</dbReference>
<reference evidence="3" key="1">
    <citation type="submission" date="2021-02" db="EMBL/GenBank/DDBJ databases">
        <authorList>
            <person name="Nowell W R."/>
        </authorList>
    </citation>
    <scope>NUCLEOTIDE SEQUENCE</scope>
</reference>
<feature type="region of interest" description="Disordered" evidence="1">
    <location>
        <begin position="116"/>
        <end position="227"/>
    </location>
</feature>
<feature type="compositionally biased region" description="Basic and acidic residues" evidence="1">
    <location>
        <begin position="151"/>
        <end position="167"/>
    </location>
</feature>
<evidence type="ECO:0000256" key="1">
    <source>
        <dbReference type="SAM" id="MobiDB-lite"/>
    </source>
</evidence>
<dbReference type="Pfam" id="PF00789">
    <property type="entry name" value="UBX"/>
    <property type="match status" value="1"/>
</dbReference>
<dbReference type="SUPFAM" id="SSF46934">
    <property type="entry name" value="UBA-like"/>
    <property type="match status" value="1"/>
</dbReference>
<dbReference type="InterPro" id="IPR029071">
    <property type="entry name" value="Ubiquitin-like_domsf"/>
</dbReference>
<protein>
    <recommendedName>
        <fullName evidence="2">SEP domain-containing protein</fullName>
    </recommendedName>
</protein>
<dbReference type="Pfam" id="PF08059">
    <property type="entry name" value="SEP"/>
    <property type="match status" value="1"/>
</dbReference>
<evidence type="ECO:0000313" key="4">
    <source>
        <dbReference type="Proteomes" id="UP000663882"/>
    </source>
</evidence>
<evidence type="ECO:0000313" key="3">
    <source>
        <dbReference type="EMBL" id="CAF1182339.1"/>
    </source>
</evidence>
<dbReference type="GO" id="GO:0005634">
    <property type="term" value="C:nucleus"/>
    <property type="evidence" value="ECO:0007669"/>
    <property type="project" value="TreeGrafter"/>
</dbReference>
<feature type="compositionally biased region" description="Low complexity" evidence="1">
    <location>
        <begin position="51"/>
        <end position="64"/>
    </location>
</feature>
<name>A0A814V478_9BILA</name>
<dbReference type="Gene3D" id="3.30.420.210">
    <property type="entry name" value="SEP domain"/>
    <property type="match status" value="1"/>
</dbReference>
<dbReference type="Pfam" id="PF14555">
    <property type="entry name" value="UBA_4"/>
    <property type="match status" value="1"/>
</dbReference>
<dbReference type="SUPFAM" id="SSF54236">
    <property type="entry name" value="Ubiquitin-like"/>
    <property type="match status" value="1"/>
</dbReference>
<feature type="domain" description="SEP" evidence="2">
    <location>
        <begin position="225"/>
        <end position="289"/>
    </location>
</feature>
<dbReference type="PROSITE" id="PS51399">
    <property type="entry name" value="SEP"/>
    <property type="match status" value="1"/>
</dbReference>
<dbReference type="Proteomes" id="UP000663882">
    <property type="component" value="Unassembled WGS sequence"/>
</dbReference>